<evidence type="ECO:0000259" key="9">
    <source>
        <dbReference type="PROSITE" id="PS50110"/>
    </source>
</evidence>
<dbReference type="Gene3D" id="3.40.50.2300">
    <property type="match status" value="1"/>
</dbReference>
<dbReference type="PROSITE" id="PS50113">
    <property type="entry name" value="PAC"/>
    <property type="match status" value="1"/>
</dbReference>
<evidence type="ECO:0000256" key="5">
    <source>
        <dbReference type="ARBA" id="ARBA00022777"/>
    </source>
</evidence>
<feature type="compositionally biased region" description="Low complexity" evidence="7">
    <location>
        <begin position="8"/>
        <end position="25"/>
    </location>
</feature>
<evidence type="ECO:0000256" key="2">
    <source>
        <dbReference type="ARBA" id="ARBA00012438"/>
    </source>
</evidence>
<gene>
    <name evidence="11" type="ORF">D7V93_08255</name>
</gene>
<dbReference type="GO" id="GO:0000155">
    <property type="term" value="F:phosphorelay sensor kinase activity"/>
    <property type="evidence" value="ECO:0007669"/>
    <property type="project" value="InterPro"/>
</dbReference>
<keyword evidence="4" id="KW-0808">Transferase</keyword>
<sequence length="517" mass="57123">MSRARGGSPVHPSSLSSSPPVSAPSEEGRRLLEGGEDALPEVWLVEDSALECERARRVLEGHCVLEVFAEGPTMLERLALGVRPALVVLDLNLPGIPGIELLRFLRAQLDAAELPVLMLTVAGSKADVVESLQAGANDYVTKPYDPAELLARVTSQLRTQQLHQRLRHAEEGFRRLAAHLPDVVARFDRQHRHTFVSPSIRRFTTEPVEHFLGKTNAELGMPAERVRQWEVAIDEAFTGREVALEFEFPGTGGRRVVQSRLLPERDDRGNVLSVLSIARDVTEERMRAEHERHLIGIVSHDLKNPLAAILMQVQVGLVRGGGDAATRDILERIRRTATRATGLVSDLLDFTRTRLGGGLPLATRLQDLRDVLGQVLEELRIARPDRQLRWEVEGETSLVADGERLAQLVTNLVANALQYSPRETEVRVRLEGQAEAVVLTVHNQGAPIPAEVLARLFEPFQRASAEQDRSGRNVGLGLYIVHQIARAHGGQVTVRSSQEDGTTFAVRLPRVRDTASQ</sequence>
<accession>A0A3A8Q8J2</accession>
<dbReference type="EMBL" id="RAWB01000058">
    <property type="protein sequence ID" value="RKH63851.1"/>
    <property type="molecule type" value="Genomic_DNA"/>
</dbReference>
<dbReference type="Gene3D" id="6.10.250.690">
    <property type="match status" value="1"/>
</dbReference>
<feature type="region of interest" description="Disordered" evidence="7">
    <location>
        <begin position="1"/>
        <end position="29"/>
    </location>
</feature>
<dbReference type="PROSITE" id="PS50110">
    <property type="entry name" value="RESPONSE_REGULATORY"/>
    <property type="match status" value="1"/>
</dbReference>
<dbReference type="SUPFAM" id="SSF55874">
    <property type="entry name" value="ATPase domain of HSP90 chaperone/DNA topoisomerase II/histidine kinase"/>
    <property type="match status" value="1"/>
</dbReference>
<organism evidence="11 12">
    <name type="scientific">Corallococcus llansteffanensis</name>
    <dbReference type="NCBI Taxonomy" id="2316731"/>
    <lineage>
        <taxon>Bacteria</taxon>
        <taxon>Pseudomonadati</taxon>
        <taxon>Myxococcota</taxon>
        <taxon>Myxococcia</taxon>
        <taxon>Myxococcales</taxon>
        <taxon>Cystobacterineae</taxon>
        <taxon>Myxococcaceae</taxon>
        <taxon>Corallococcus</taxon>
    </lineage>
</organism>
<evidence type="ECO:0000256" key="1">
    <source>
        <dbReference type="ARBA" id="ARBA00000085"/>
    </source>
</evidence>
<dbReference type="InterPro" id="IPR000700">
    <property type="entry name" value="PAS-assoc_C"/>
</dbReference>
<evidence type="ECO:0000259" key="10">
    <source>
        <dbReference type="PROSITE" id="PS50113"/>
    </source>
</evidence>
<dbReference type="Pfam" id="PF02518">
    <property type="entry name" value="HATPase_c"/>
    <property type="match status" value="1"/>
</dbReference>
<dbReference type="InterPro" id="IPR004358">
    <property type="entry name" value="Sig_transdc_His_kin-like_C"/>
</dbReference>
<dbReference type="PANTHER" id="PTHR43547">
    <property type="entry name" value="TWO-COMPONENT HISTIDINE KINASE"/>
    <property type="match status" value="1"/>
</dbReference>
<evidence type="ECO:0000256" key="3">
    <source>
        <dbReference type="ARBA" id="ARBA00022553"/>
    </source>
</evidence>
<feature type="modified residue" description="4-aspartylphosphate" evidence="6">
    <location>
        <position position="90"/>
    </location>
</feature>
<dbReference type="Pfam" id="PF00512">
    <property type="entry name" value="HisKA"/>
    <property type="match status" value="1"/>
</dbReference>
<dbReference type="Gene3D" id="3.30.450.20">
    <property type="entry name" value="PAS domain"/>
    <property type="match status" value="1"/>
</dbReference>
<feature type="domain" description="Response regulatory" evidence="9">
    <location>
        <begin position="41"/>
        <end position="157"/>
    </location>
</feature>
<dbReference type="EC" id="2.7.13.3" evidence="2"/>
<proteinExistence type="predicted"/>
<keyword evidence="3 6" id="KW-0597">Phosphoprotein</keyword>
<dbReference type="Pfam" id="PF08448">
    <property type="entry name" value="PAS_4"/>
    <property type="match status" value="1"/>
</dbReference>
<feature type="domain" description="PAC" evidence="10">
    <location>
        <begin position="240"/>
        <end position="293"/>
    </location>
</feature>
<keyword evidence="12" id="KW-1185">Reference proteome</keyword>
<dbReference type="InterPro" id="IPR036890">
    <property type="entry name" value="HATPase_C_sf"/>
</dbReference>
<reference evidence="12" key="1">
    <citation type="submission" date="2018-09" db="EMBL/GenBank/DDBJ databases">
        <authorList>
            <person name="Livingstone P.G."/>
            <person name="Whitworth D.E."/>
        </authorList>
    </citation>
    <scope>NUCLEOTIDE SEQUENCE [LARGE SCALE GENOMIC DNA]</scope>
    <source>
        <strain evidence="12">CA051B</strain>
    </source>
</reference>
<dbReference type="SMART" id="SM00388">
    <property type="entry name" value="HisKA"/>
    <property type="match status" value="1"/>
</dbReference>
<dbReference type="Gene3D" id="3.30.565.10">
    <property type="entry name" value="Histidine kinase-like ATPase, C-terminal domain"/>
    <property type="match status" value="1"/>
</dbReference>
<dbReference type="SUPFAM" id="SSF52172">
    <property type="entry name" value="CheY-like"/>
    <property type="match status" value="1"/>
</dbReference>
<dbReference type="InterPro" id="IPR003594">
    <property type="entry name" value="HATPase_dom"/>
</dbReference>
<dbReference type="FunFam" id="3.30.565.10:FF:000006">
    <property type="entry name" value="Sensor histidine kinase WalK"/>
    <property type="match status" value="1"/>
</dbReference>
<dbReference type="InterPro" id="IPR001789">
    <property type="entry name" value="Sig_transdc_resp-reg_receiver"/>
</dbReference>
<dbReference type="SUPFAM" id="SSF55785">
    <property type="entry name" value="PYP-like sensor domain (PAS domain)"/>
    <property type="match status" value="1"/>
</dbReference>
<dbReference type="SMART" id="SM00448">
    <property type="entry name" value="REC"/>
    <property type="match status" value="1"/>
</dbReference>
<evidence type="ECO:0000256" key="7">
    <source>
        <dbReference type="SAM" id="MobiDB-lite"/>
    </source>
</evidence>
<dbReference type="PANTHER" id="PTHR43547:SF2">
    <property type="entry name" value="HYBRID SIGNAL TRANSDUCTION HISTIDINE KINASE C"/>
    <property type="match status" value="1"/>
</dbReference>
<dbReference type="Gene3D" id="1.10.287.130">
    <property type="match status" value="1"/>
</dbReference>
<dbReference type="InterPro" id="IPR003661">
    <property type="entry name" value="HisK_dim/P_dom"/>
</dbReference>
<dbReference type="NCBIfam" id="TIGR00229">
    <property type="entry name" value="sensory_box"/>
    <property type="match status" value="1"/>
</dbReference>
<dbReference type="InterPro" id="IPR013656">
    <property type="entry name" value="PAS_4"/>
</dbReference>
<protein>
    <recommendedName>
        <fullName evidence="2">histidine kinase</fullName>
        <ecNumber evidence="2">2.7.13.3</ecNumber>
    </recommendedName>
</protein>
<comment type="caution">
    <text evidence="11">The sequence shown here is derived from an EMBL/GenBank/DDBJ whole genome shotgun (WGS) entry which is preliminary data.</text>
</comment>
<dbReference type="Pfam" id="PF00072">
    <property type="entry name" value="Response_reg"/>
    <property type="match status" value="1"/>
</dbReference>
<dbReference type="PRINTS" id="PR00344">
    <property type="entry name" value="BCTRLSENSOR"/>
</dbReference>
<dbReference type="CDD" id="cd00075">
    <property type="entry name" value="HATPase"/>
    <property type="match status" value="1"/>
</dbReference>
<dbReference type="AlphaFoldDB" id="A0A3A8Q8J2"/>
<dbReference type="SMART" id="SM00387">
    <property type="entry name" value="HATPase_c"/>
    <property type="match status" value="1"/>
</dbReference>
<dbReference type="CDD" id="cd00082">
    <property type="entry name" value="HisKA"/>
    <property type="match status" value="1"/>
</dbReference>
<evidence type="ECO:0000259" key="8">
    <source>
        <dbReference type="PROSITE" id="PS50109"/>
    </source>
</evidence>
<keyword evidence="5" id="KW-0418">Kinase</keyword>
<evidence type="ECO:0000313" key="12">
    <source>
        <dbReference type="Proteomes" id="UP000272888"/>
    </source>
</evidence>
<evidence type="ECO:0000256" key="6">
    <source>
        <dbReference type="PROSITE-ProRule" id="PRU00169"/>
    </source>
</evidence>
<dbReference type="InterPro" id="IPR000014">
    <property type="entry name" value="PAS"/>
</dbReference>
<dbReference type="InterPro" id="IPR011006">
    <property type="entry name" value="CheY-like_superfamily"/>
</dbReference>
<name>A0A3A8Q8J2_9BACT</name>
<evidence type="ECO:0000313" key="11">
    <source>
        <dbReference type="EMBL" id="RKH63851.1"/>
    </source>
</evidence>
<evidence type="ECO:0000256" key="4">
    <source>
        <dbReference type="ARBA" id="ARBA00022679"/>
    </source>
</evidence>
<dbReference type="InterPro" id="IPR035965">
    <property type="entry name" value="PAS-like_dom_sf"/>
</dbReference>
<dbReference type="PROSITE" id="PS50109">
    <property type="entry name" value="HIS_KIN"/>
    <property type="match status" value="1"/>
</dbReference>
<dbReference type="InterPro" id="IPR005467">
    <property type="entry name" value="His_kinase_dom"/>
</dbReference>
<dbReference type="SUPFAM" id="SSF47384">
    <property type="entry name" value="Homodimeric domain of signal transducing histidine kinase"/>
    <property type="match status" value="1"/>
</dbReference>
<feature type="domain" description="Histidine kinase" evidence="8">
    <location>
        <begin position="297"/>
        <end position="512"/>
    </location>
</feature>
<dbReference type="InterPro" id="IPR036097">
    <property type="entry name" value="HisK_dim/P_sf"/>
</dbReference>
<dbReference type="Proteomes" id="UP000272888">
    <property type="component" value="Unassembled WGS sequence"/>
</dbReference>
<comment type="catalytic activity">
    <reaction evidence="1">
        <text>ATP + protein L-histidine = ADP + protein N-phospho-L-histidine.</text>
        <dbReference type="EC" id="2.7.13.3"/>
    </reaction>
</comment>